<comment type="caution">
    <text evidence="2">The sequence shown here is derived from an EMBL/GenBank/DDBJ whole genome shotgun (WGS) entry which is preliminary data.</text>
</comment>
<dbReference type="Proteomes" id="UP000282574">
    <property type="component" value="Unassembled WGS sequence"/>
</dbReference>
<sequence length="175" mass="18761">MPTTTDFLNASGWVGITTLALAAITVLGFLLKWGIRFRLVGITGFLGVLTGGLFALGLVPFTRTVIPGAVRYSLVFDNGGTQTVIAVPPTIDSEALEATMQQAASDLFSYGRLGRQDDKLTIRVRTNLHPEPGVTKPLYLGQIERSLSSRTDNAMEIKLNPESIAQLPGSRGEEG</sequence>
<keyword evidence="1" id="KW-0472">Membrane</keyword>
<gene>
    <name evidence="2" type="ORF">DSM107010_24710</name>
</gene>
<reference evidence="2 3" key="1">
    <citation type="journal article" date="2019" name="Genome Biol. Evol.">
        <title>Day and night: Metabolic profiles and evolutionary relationships of six axenic non-marine cyanobacteria.</title>
        <authorList>
            <person name="Will S.E."/>
            <person name="Henke P."/>
            <person name="Boedeker C."/>
            <person name="Huang S."/>
            <person name="Brinkmann H."/>
            <person name="Rohde M."/>
            <person name="Jarek M."/>
            <person name="Friedl T."/>
            <person name="Seufert S."/>
            <person name="Schumacher M."/>
            <person name="Overmann J."/>
            <person name="Neumann-Schaal M."/>
            <person name="Petersen J."/>
        </authorList>
    </citation>
    <scope>NUCLEOTIDE SEQUENCE [LARGE SCALE GENOMIC DNA]</scope>
    <source>
        <strain evidence="2 3">SAG 39.79</strain>
    </source>
</reference>
<name>A0AB37ULF9_9CYAN</name>
<dbReference type="AlphaFoldDB" id="A0AB37ULF9"/>
<evidence type="ECO:0000313" key="3">
    <source>
        <dbReference type="Proteomes" id="UP000282574"/>
    </source>
</evidence>
<keyword evidence="3" id="KW-1185">Reference proteome</keyword>
<keyword evidence="1" id="KW-1133">Transmembrane helix</keyword>
<dbReference type="EMBL" id="RSCK01000016">
    <property type="protein sequence ID" value="RUT12257.1"/>
    <property type="molecule type" value="Genomic_DNA"/>
</dbReference>
<dbReference type="RefSeq" id="WP_106168516.1">
    <property type="nucleotide sequence ID" value="NZ_JAVKZF010000002.1"/>
</dbReference>
<dbReference type="InterPro" id="IPR019664">
    <property type="entry name" value="Uncharacterised_Ycf51"/>
</dbReference>
<dbReference type="Pfam" id="PF10726">
    <property type="entry name" value="DUF2518"/>
    <property type="match status" value="1"/>
</dbReference>
<protein>
    <recommendedName>
        <fullName evidence="4">DUF2518 family protein</fullName>
    </recommendedName>
</protein>
<keyword evidence="1" id="KW-0812">Transmembrane</keyword>
<evidence type="ECO:0008006" key="4">
    <source>
        <dbReference type="Google" id="ProtNLM"/>
    </source>
</evidence>
<feature type="transmembrane region" description="Helical" evidence="1">
    <location>
        <begin position="38"/>
        <end position="61"/>
    </location>
</feature>
<feature type="transmembrane region" description="Helical" evidence="1">
    <location>
        <begin position="12"/>
        <end position="31"/>
    </location>
</feature>
<organism evidence="2 3">
    <name type="scientific">Chroococcidiopsis cubana SAG 39.79</name>
    <dbReference type="NCBI Taxonomy" id="388085"/>
    <lineage>
        <taxon>Bacteria</taxon>
        <taxon>Bacillati</taxon>
        <taxon>Cyanobacteriota</taxon>
        <taxon>Cyanophyceae</taxon>
        <taxon>Chroococcidiopsidales</taxon>
        <taxon>Chroococcidiopsidaceae</taxon>
        <taxon>Chroococcidiopsis</taxon>
    </lineage>
</organism>
<accession>A0AB37ULF9</accession>
<proteinExistence type="predicted"/>
<evidence type="ECO:0000313" key="2">
    <source>
        <dbReference type="EMBL" id="RUT12257.1"/>
    </source>
</evidence>
<evidence type="ECO:0000256" key="1">
    <source>
        <dbReference type="SAM" id="Phobius"/>
    </source>
</evidence>